<keyword evidence="3" id="KW-1185">Reference proteome</keyword>
<evidence type="ECO:0000313" key="2">
    <source>
        <dbReference type="EMBL" id="SER86475.1"/>
    </source>
</evidence>
<feature type="signal peptide" evidence="1">
    <location>
        <begin position="1"/>
        <end position="19"/>
    </location>
</feature>
<evidence type="ECO:0000313" key="3">
    <source>
        <dbReference type="Proteomes" id="UP000198571"/>
    </source>
</evidence>
<name>A0A1H9SNY8_9BACI</name>
<dbReference type="STRING" id="1601833.SAMN05518684_104322"/>
<proteinExistence type="predicted"/>
<evidence type="ECO:0000256" key="1">
    <source>
        <dbReference type="SAM" id="SignalP"/>
    </source>
</evidence>
<dbReference type="PROSITE" id="PS51257">
    <property type="entry name" value="PROKAR_LIPOPROTEIN"/>
    <property type="match status" value="1"/>
</dbReference>
<gene>
    <name evidence="2" type="ORF">SAMN05518684_104322</name>
</gene>
<reference evidence="3" key="1">
    <citation type="submission" date="2016-10" db="EMBL/GenBank/DDBJ databases">
        <authorList>
            <person name="Varghese N."/>
            <person name="Submissions S."/>
        </authorList>
    </citation>
    <scope>NUCLEOTIDE SEQUENCE [LARGE SCALE GENOMIC DNA]</scope>
    <source>
        <strain evidence="3">S9</strain>
    </source>
</reference>
<dbReference type="AlphaFoldDB" id="A0A1H9SNY8"/>
<keyword evidence="1" id="KW-0732">Signal</keyword>
<organism evidence="2 3">
    <name type="scientific">Salipaludibacillus aurantiacus</name>
    <dbReference type="NCBI Taxonomy" id="1601833"/>
    <lineage>
        <taxon>Bacteria</taxon>
        <taxon>Bacillati</taxon>
        <taxon>Bacillota</taxon>
        <taxon>Bacilli</taxon>
        <taxon>Bacillales</taxon>
        <taxon>Bacillaceae</taxon>
    </lineage>
</organism>
<feature type="chain" id="PRO_5038575900" description="Lipoprotein" evidence="1">
    <location>
        <begin position="20"/>
        <end position="259"/>
    </location>
</feature>
<protein>
    <recommendedName>
        <fullName evidence="4">Lipoprotein</fullName>
    </recommendedName>
</protein>
<sequence length="259" mass="29544">MKKTAVAGGLLLIASLAGCSEMTNEEEFQADVKGQAINTNFPDGYFHLFVKDSFSDHISFQNMKELDNDYETEIYLIALTENTAIYHSNFENPQSYKNLPEDSLYVGNEIEINFEEDFSPSMQKKSTDYEDIFALNPVYTANEIFIHNMTLADVKKLHSPEKGKAAITVLDKEPYPVTSEDPVMKQINELREKRELNLSVRDYSVSGMYLHESYFDVEELDFSHEPTYLFTTGDGEIKTTGDQDEAVEWLRAFGEKNDG</sequence>
<dbReference type="Proteomes" id="UP000198571">
    <property type="component" value="Unassembled WGS sequence"/>
</dbReference>
<accession>A0A1H9SNY8</accession>
<dbReference type="EMBL" id="FOGT01000004">
    <property type="protein sequence ID" value="SER86475.1"/>
    <property type="molecule type" value="Genomic_DNA"/>
</dbReference>
<evidence type="ECO:0008006" key="4">
    <source>
        <dbReference type="Google" id="ProtNLM"/>
    </source>
</evidence>